<feature type="signal peptide" evidence="1">
    <location>
        <begin position="1"/>
        <end position="20"/>
    </location>
</feature>
<dbReference type="KEGG" id="smai:EXU30_09310"/>
<evidence type="ECO:0000313" key="3">
    <source>
        <dbReference type="Proteomes" id="UP000291106"/>
    </source>
</evidence>
<dbReference type="SUPFAM" id="SSF56935">
    <property type="entry name" value="Porins"/>
    <property type="match status" value="1"/>
</dbReference>
<keyword evidence="1" id="KW-0732">Signal</keyword>
<accession>A0A411PHL9</accession>
<organism evidence="2 3">
    <name type="scientific">Shewanella maritima</name>
    <dbReference type="NCBI Taxonomy" id="2520507"/>
    <lineage>
        <taxon>Bacteria</taxon>
        <taxon>Pseudomonadati</taxon>
        <taxon>Pseudomonadota</taxon>
        <taxon>Gammaproteobacteria</taxon>
        <taxon>Alteromonadales</taxon>
        <taxon>Shewanellaceae</taxon>
        <taxon>Shewanella</taxon>
    </lineage>
</organism>
<reference evidence="2 3" key="1">
    <citation type="submission" date="2019-02" db="EMBL/GenBank/DDBJ databases">
        <title>Shewanella sp. D4-2 isolated from Dokdo Island.</title>
        <authorList>
            <person name="Baek K."/>
        </authorList>
    </citation>
    <scope>NUCLEOTIDE SEQUENCE [LARGE SCALE GENOMIC DNA]</scope>
    <source>
        <strain evidence="2 3">D4-2</strain>
    </source>
</reference>
<sequence length="377" mass="41196">MDKKIIALSILAALSSSAQADDVEFKFGGYVKTDVMVSDYSNGAPSSGHISRQFYVPGTIYGSPGEGKQVIDFQARESRFNFKTLADVDGHKVTAFIELDFMTHADGNERVSNSYSPRLRHAFVSYDNWLVGQTWTTFQNPSALPENLDFVGAAEGTPFVRQAQIRYTNGGLQLALETPETTVTPYTGGSRIVSGTGIVPDVVARYNLKTDSGAKFTAAALLRQLNLDNANYDDTAFGYGVSVTGVVPVGDDDIKFAATYGDGMGRYMALNFVNAAVLDATGQMETISSVGGYVSYRHWWNDKWRSSITASGFKADNDAMLTGDQVNEESYSGYINLLYSPIKPLTVGVEYMHAENTKVNDDKGKLDRVMFSVKYVL</sequence>
<proteinExistence type="predicted"/>
<dbReference type="RefSeq" id="WP_130599433.1">
    <property type="nucleotide sequence ID" value="NZ_CP036200.1"/>
</dbReference>
<keyword evidence="3" id="KW-1185">Reference proteome</keyword>
<feature type="chain" id="PRO_5019462249" evidence="1">
    <location>
        <begin position="21"/>
        <end position="377"/>
    </location>
</feature>
<gene>
    <name evidence="2" type="ORF">EXU30_09310</name>
</gene>
<dbReference type="Pfam" id="PF19577">
    <property type="entry name" value="DcaP"/>
    <property type="match status" value="1"/>
</dbReference>
<dbReference type="EMBL" id="CP036200">
    <property type="protein sequence ID" value="QBF82872.1"/>
    <property type="molecule type" value="Genomic_DNA"/>
</dbReference>
<evidence type="ECO:0000256" key="1">
    <source>
        <dbReference type="SAM" id="SignalP"/>
    </source>
</evidence>
<dbReference type="Proteomes" id="UP000291106">
    <property type="component" value="Chromosome"/>
</dbReference>
<dbReference type="OrthoDB" id="190887at2"/>
<protein>
    <submittedName>
        <fullName evidence="2">Porin</fullName>
    </submittedName>
</protein>
<dbReference type="InterPro" id="IPR045748">
    <property type="entry name" value="DcaP"/>
</dbReference>
<evidence type="ECO:0000313" key="2">
    <source>
        <dbReference type="EMBL" id="QBF82872.1"/>
    </source>
</evidence>
<dbReference type="AlphaFoldDB" id="A0A411PHL9"/>
<name>A0A411PHL9_9GAMM</name>